<feature type="region of interest" description="Disordered" evidence="2">
    <location>
        <begin position="951"/>
        <end position="975"/>
    </location>
</feature>
<feature type="region of interest" description="Disordered" evidence="2">
    <location>
        <begin position="382"/>
        <end position="410"/>
    </location>
</feature>
<feature type="compositionally biased region" description="Polar residues" evidence="2">
    <location>
        <begin position="1276"/>
        <end position="1287"/>
    </location>
</feature>
<evidence type="ECO:0000256" key="1">
    <source>
        <dbReference type="SAM" id="Coils"/>
    </source>
</evidence>
<proteinExistence type="predicted"/>
<evidence type="ECO:0000313" key="3">
    <source>
        <dbReference type="Ensembl" id="ENSPCOP00000011182.1"/>
    </source>
</evidence>
<feature type="compositionally biased region" description="Basic and acidic residues" evidence="2">
    <location>
        <begin position="141"/>
        <end position="150"/>
    </location>
</feature>
<reference evidence="3" key="2">
    <citation type="submission" date="2025-09" db="UniProtKB">
        <authorList>
            <consortium name="Ensembl"/>
        </authorList>
    </citation>
    <scope>IDENTIFICATION</scope>
</reference>
<feature type="compositionally biased region" description="Low complexity" evidence="2">
    <location>
        <begin position="1699"/>
        <end position="1719"/>
    </location>
</feature>
<feature type="compositionally biased region" description="Pro residues" evidence="2">
    <location>
        <begin position="529"/>
        <end position="542"/>
    </location>
</feature>
<feature type="compositionally biased region" description="Basic and acidic residues" evidence="2">
    <location>
        <begin position="601"/>
        <end position="611"/>
    </location>
</feature>
<feature type="region of interest" description="Disordered" evidence="2">
    <location>
        <begin position="269"/>
        <end position="333"/>
    </location>
</feature>
<feature type="coiled-coil region" evidence="1">
    <location>
        <begin position="780"/>
        <end position="807"/>
    </location>
</feature>
<reference evidence="3" key="1">
    <citation type="submission" date="2025-08" db="UniProtKB">
        <authorList>
            <consortium name="Ensembl"/>
        </authorList>
    </citation>
    <scope>IDENTIFICATION</scope>
</reference>
<dbReference type="GO" id="GO:0005813">
    <property type="term" value="C:centrosome"/>
    <property type="evidence" value="ECO:0007669"/>
    <property type="project" value="InterPro"/>
</dbReference>
<feature type="compositionally biased region" description="Polar residues" evidence="2">
    <location>
        <begin position="1676"/>
        <end position="1685"/>
    </location>
</feature>
<dbReference type="OMA" id="ICKDQEP"/>
<feature type="region of interest" description="Disordered" evidence="2">
    <location>
        <begin position="423"/>
        <end position="632"/>
    </location>
</feature>
<organism evidence="3 4">
    <name type="scientific">Propithecus coquereli</name>
    <name type="common">Coquerel's sifaka</name>
    <name type="synonym">Propithecus verreauxi coquereli</name>
    <dbReference type="NCBI Taxonomy" id="379532"/>
    <lineage>
        <taxon>Eukaryota</taxon>
        <taxon>Metazoa</taxon>
        <taxon>Chordata</taxon>
        <taxon>Craniata</taxon>
        <taxon>Vertebrata</taxon>
        <taxon>Euteleostomi</taxon>
        <taxon>Mammalia</taxon>
        <taxon>Eutheria</taxon>
        <taxon>Euarchontoglires</taxon>
        <taxon>Primates</taxon>
        <taxon>Strepsirrhini</taxon>
        <taxon>Lemuriformes</taxon>
        <taxon>Indriidae</taxon>
        <taxon>Propithecus</taxon>
    </lineage>
</organism>
<feature type="region of interest" description="Disordered" evidence="2">
    <location>
        <begin position="871"/>
        <end position="915"/>
    </location>
</feature>
<feature type="region of interest" description="Disordered" evidence="2">
    <location>
        <begin position="1810"/>
        <end position="1862"/>
    </location>
</feature>
<evidence type="ECO:0000313" key="4">
    <source>
        <dbReference type="Proteomes" id="UP000233160"/>
    </source>
</evidence>
<dbReference type="GO" id="GO:0008017">
    <property type="term" value="F:microtubule binding"/>
    <property type="evidence" value="ECO:0007669"/>
    <property type="project" value="InterPro"/>
</dbReference>
<feature type="compositionally biased region" description="Basic and acidic residues" evidence="2">
    <location>
        <begin position="620"/>
        <end position="632"/>
    </location>
</feature>
<feature type="region of interest" description="Disordered" evidence="2">
    <location>
        <begin position="1499"/>
        <end position="1563"/>
    </location>
</feature>
<feature type="region of interest" description="Disordered" evidence="2">
    <location>
        <begin position="190"/>
        <end position="249"/>
    </location>
</feature>
<protein>
    <submittedName>
        <fullName evidence="3">Coiled-coil domain containing 187</fullName>
    </submittedName>
</protein>
<gene>
    <name evidence="3" type="primary">CCDC187</name>
</gene>
<dbReference type="InterPro" id="IPR028750">
    <property type="entry name" value="CEP350/CC187"/>
</dbReference>
<feature type="compositionally biased region" description="Basic and acidic residues" evidence="2">
    <location>
        <begin position="79"/>
        <end position="93"/>
    </location>
</feature>
<feature type="compositionally biased region" description="Low complexity" evidence="2">
    <location>
        <begin position="64"/>
        <end position="76"/>
    </location>
</feature>
<name>A0A2K6FB27_PROCO</name>
<keyword evidence="1" id="KW-0175">Coiled coil</keyword>
<feature type="compositionally biased region" description="Polar residues" evidence="2">
    <location>
        <begin position="1295"/>
        <end position="1309"/>
    </location>
</feature>
<feature type="compositionally biased region" description="Basic and acidic residues" evidence="2">
    <location>
        <begin position="899"/>
        <end position="915"/>
    </location>
</feature>
<dbReference type="PANTHER" id="PTHR13958">
    <property type="entry name" value="CENTROSOME-ASSOCIATED PROTEIN 350"/>
    <property type="match status" value="1"/>
</dbReference>
<feature type="region of interest" description="Disordered" evidence="2">
    <location>
        <begin position="1882"/>
        <end position="1944"/>
    </location>
</feature>
<dbReference type="Ensembl" id="ENSPCOT00000021768.1">
    <property type="protein sequence ID" value="ENSPCOP00000011182.1"/>
    <property type="gene ID" value="ENSPCOG00000017104.1"/>
</dbReference>
<feature type="compositionally biased region" description="Low complexity" evidence="2">
    <location>
        <begin position="1530"/>
        <end position="1563"/>
    </location>
</feature>
<feature type="compositionally biased region" description="Polar residues" evidence="2">
    <location>
        <begin position="442"/>
        <end position="501"/>
    </location>
</feature>
<feature type="compositionally biased region" description="Polar residues" evidence="2">
    <location>
        <begin position="1741"/>
        <end position="1755"/>
    </location>
</feature>
<feature type="region of interest" description="Disordered" evidence="2">
    <location>
        <begin position="1230"/>
        <end position="1487"/>
    </location>
</feature>
<sequence length="1944" mass="206343">MPTPVLGLLPACLGDTLQPCPRGSQRQGPFSPRALRRAVAWKASNGLRPPAAEDDLMAARRRPGPSQQPGPVQAGPHVAHSDHTEEPGPRGELRSLPVWSTGQEASDGDSSVSSGRLSGSSGGHKPCERPPQALGPQRQPRKSDLRLEQLRDKIRAQVRWQGSCASLGTTAPSSASGLCRASPQVLGRKTRKVTNVLPAPHPAAERRFEDKVSAPLREKTKRATSGSCKRQKAPKSPAPRRAAKDKGENSELVGVCGWRKGQALVRLLLGPPPGLPRPQSQARSRDPALAAELGDSRKVVATEGSPVRAQPPCPVSASSDRQVSENTPSLASRDQPATIHTAMAILRDLRRQIQAGLELAQGPRGGRELGPRKPWLQDVAGRMRQAPRSAPGAQSSSCKSPGAVTEGKPSSLVRATSFHAWQPWSSPAKWESRPQRAWVAQRQDSTFQRPRSPSERLGSSSQRPWSASARQASRPQRVWATQGQYSSFQRPGSPSEKLSPSPQRPWSALAGRACPQRTWAACEDGEAPAPGPWSPLERPNPPASSVQRAGAPCKGRGAISPPSGARPTWLRPSHGLPQSPSGKKDGLPPSLRPRGLAGHQHSSESLREFMRQKAQARRRQALEEKASATRTRELRQQRLQEVYRKQREAVLGRAVPVVSQTSPGIVTFVPSSAQSGGLEAPGSRESPALEWSKVTSGMVLGDLEAPGSFCLCLNRACSHAETLGRLGMRGTQDGRDGAPVLLPTTSSLGHLQLQDLSRGLCIYLDPQEAKRLGMSGPLPIRHKQARLQALETTANVLKQRIDSLTAKLHRSEVLDAVPGPTLDLPPSRPSTAPAAPMLAAAACPGALVPSGDRGAPQDWVDMQVRPLPPPTYLLDGETLPWSPNGKQQQSECLRAHTKGKLEGFTEEEREKPDKRLQRNVAPLQALSALSGSSLSGPEAVFTCCGALGRPGSSQGSAVPRGSAGQQEPGEPRPGDLCAGHLADIQRKSLSFLESLKLAQQTQGQALALLQQRAQREAWETQMALDRLLLRHQPQRLMEKHSAQARPEMAAKLEQLQTCGDPAPRTTSQRTMTARPQSHPPLGTDTAVSSPKEGRWSPARPRSAEPGDFGALDRFKLQMLEQSLREEELRAKHQAALLRLREMALEEKTRTELVWLEHKRGCLGSKEDKAMLAALSEKQQQALSTFEKEQREIRHLRNIHLFMHRDRKLLLQHRKDILSLQRSMAHLQQELQAATKLPQSSSPEGKATWDGGSKKSQQPEGLAQGSPCPLTPPRPGSPTSHHSWSSPASLEVTYLPTEQQDTTSAQTISDTDGHLQPPRPAWGQDTLSTLGRLVESGSHVGQEPGEQPHVPLLDLQPESSLDIGQQLGPAFPAAVAEESHPAAQRRPQEVKEPPPGDPQTTPCPSPTEEPGTPMDSRAWGSRARSQHSQDRGGPRGPQEASQAAEGGTSQAQSGSGLGLARSPVGEPQDAESWRSGEQRTEACLQDLGVTSTRLEDAWLAASPAPVAPEEEVPPAPCQSSPRPRPPAGDLGSESASTTRSGSSEAPVSSPTSSAGSVSGPSCPSVREFQKATAILVQLSDSPVSLSGLETEDTPGDGLSWSGEFSAQSSWEEPGPALSRGLHRGEPRQQGVPGGGGQGTRPLYGSSVNVAVAGHLEPDRSLLQGGRPLPLPDVPSPGSGSELSEASSKVWDEDSEEKLPEPSAGAKPASGSSSPAGSSSGLEDAEEPHMALPSLGPGEGQEASGTSQSLTSGSNTGKAKRVSPEAACMVFPSETSPHGDLDLSLSIPSGTSASAEADLGKEGQMLLPSSTRRKPLQALPEPEVPVTLQTPPGDPSGMAPLVAKGQGPGPGGNGASPVPEEAHAPLAGGILTEILSPVDEVLSYGSFDLPSSAHGDTHLPPPPPTPQAKSDEEDASPGSEDFPSPPQGGEDTSDGLPEALSPQPQE</sequence>
<feature type="compositionally biased region" description="Polar residues" evidence="2">
    <location>
        <begin position="316"/>
        <end position="332"/>
    </location>
</feature>
<feature type="compositionally biased region" description="Pro residues" evidence="2">
    <location>
        <begin position="1394"/>
        <end position="1406"/>
    </location>
</feature>
<feature type="region of interest" description="Disordered" evidence="2">
    <location>
        <begin position="1578"/>
        <end position="1795"/>
    </location>
</feature>
<feature type="compositionally biased region" description="Basic and acidic residues" evidence="2">
    <location>
        <begin position="203"/>
        <end position="218"/>
    </location>
</feature>
<feature type="region of interest" description="Disordered" evidence="2">
    <location>
        <begin position="1058"/>
        <end position="1109"/>
    </location>
</feature>
<dbReference type="STRING" id="379532.ENSPCOP00000011182"/>
<dbReference type="GO" id="GO:0034453">
    <property type="term" value="P:microtubule anchoring"/>
    <property type="evidence" value="ECO:0007669"/>
    <property type="project" value="InterPro"/>
</dbReference>
<dbReference type="Proteomes" id="UP000233160">
    <property type="component" value="Unassembled WGS sequence"/>
</dbReference>
<dbReference type="PANTHER" id="PTHR13958:SF5">
    <property type="entry name" value="COILED-COIL DOMAIN-CONTAINING PROTEIN 187"/>
    <property type="match status" value="1"/>
</dbReference>
<evidence type="ECO:0000256" key="2">
    <source>
        <dbReference type="SAM" id="MobiDB-lite"/>
    </source>
</evidence>
<accession>A0A2K6FB27</accession>
<feature type="compositionally biased region" description="Low complexity" evidence="2">
    <location>
        <begin position="108"/>
        <end position="119"/>
    </location>
</feature>
<feature type="compositionally biased region" description="Polar residues" evidence="2">
    <location>
        <begin position="1230"/>
        <end position="1242"/>
    </location>
</feature>
<dbReference type="GeneTree" id="ENSGT00530000065015"/>
<keyword evidence="4" id="KW-1185">Reference proteome</keyword>
<feature type="compositionally biased region" description="Polar residues" evidence="2">
    <location>
        <begin position="1064"/>
        <end position="1075"/>
    </location>
</feature>
<feature type="compositionally biased region" description="Basic and acidic residues" evidence="2">
    <location>
        <begin position="1470"/>
        <end position="1479"/>
    </location>
</feature>
<feature type="region of interest" description="Disordered" evidence="2">
    <location>
        <begin position="15"/>
        <end position="150"/>
    </location>
</feature>